<sequence>MSRFRSSANEDESGFSFFLCFASLGKAEKKKKKEKTGKPIVNHPFPLGDSYNQVNCDAQKMAAAERVFCFSCTRMYLMIMKAVLIWSPMDLKY</sequence>
<evidence type="ECO:0000313" key="1">
    <source>
        <dbReference type="EMBL" id="KAG8191992.1"/>
    </source>
</evidence>
<proteinExistence type="predicted"/>
<name>A0AAV6V671_9ARAC</name>
<comment type="caution">
    <text evidence="1">The sequence shown here is derived from an EMBL/GenBank/DDBJ whole genome shotgun (WGS) entry which is preliminary data.</text>
</comment>
<dbReference type="EMBL" id="JAFNEN010000148">
    <property type="protein sequence ID" value="KAG8191992.1"/>
    <property type="molecule type" value="Genomic_DNA"/>
</dbReference>
<accession>A0AAV6V671</accession>
<protein>
    <submittedName>
        <fullName evidence="1">Uncharacterized protein</fullName>
    </submittedName>
</protein>
<dbReference type="AlphaFoldDB" id="A0AAV6V671"/>
<organism evidence="1 2">
    <name type="scientific">Oedothorax gibbosus</name>
    <dbReference type="NCBI Taxonomy" id="931172"/>
    <lineage>
        <taxon>Eukaryota</taxon>
        <taxon>Metazoa</taxon>
        <taxon>Ecdysozoa</taxon>
        <taxon>Arthropoda</taxon>
        <taxon>Chelicerata</taxon>
        <taxon>Arachnida</taxon>
        <taxon>Araneae</taxon>
        <taxon>Araneomorphae</taxon>
        <taxon>Entelegynae</taxon>
        <taxon>Araneoidea</taxon>
        <taxon>Linyphiidae</taxon>
        <taxon>Erigoninae</taxon>
        <taxon>Oedothorax</taxon>
    </lineage>
</organism>
<evidence type="ECO:0000313" key="2">
    <source>
        <dbReference type="Proteomes" id="UP000827092"/>
    </source>
</evidence>
<gene>
    <name evidence="1" type="ORF">JTE90_002262</name>
</gene>
<dbReference type="Proteomes" id="UP000827092">
    <property type="component" value="Unassembled WGS sequence"/>
</dbReference>
<reference evidence="1 2" key="1">
    <citation type="journal article" date="2022" name="Nat. Ecol. Evol.">
        <title>A masculinizing supergene underlies an exaggerated male reproductive morph in a spider.</title>
        <authorList>
            <person name="Hendrickx F."/>
            <person name="De Corte Z."/>
            <person name="Sonet G."/>
            <person name="Van Belleghem S.M."/>
            <person name="Kostlbacher S."/>
            <person name="Vangestel C."/>
        </authorList>
    </citation>
    <scope>NUCLEOTIDE SEQUENCE [LARGE SCALE GENOMIC DNA]</scope>
    <source>
        <strain evidence="1">W744_W776</strain>
    </source>
</reference>
<keyword evidence="2" id="KW-1185">Reference proteome</keyword>